<name>A0A2A6CGQ9_PRIPA</name>
<organism evidence="1 2">
    <name type="scientific">Pristionchus pacificus</name>
    <name type="common">Parasitic nematode worm</name>
    <dbReference type="NCBI Taxonomy" id="54126"/>
    <lineage>
        <taxon>Eukaryota</taxon>
        <taxon>Metazoa</taxon>
        <taxon>Ecdysozoa</taxon>
        <taxon>Nematoda</taxon>
        <taxon>Chromadorea</taxon>
        <taxon>Rhabditida</taxon>
        <taxon>Rhabditina</taxon>
        <taxon>Diplogasteromorpha</taxon>
        <taxon>Diplogasteroidea</taxon>
        <taxon>Neodiplogasteridae</taxon>
        <taxon>Pristionchus</taxon>
    </lineage>
</organism>
<accession>A0A8R1V5F0</accession>
<dbReference type="AlphaFoldDB" id="A0A2A6CGQ9"/>
<protein>
    <submittedName>
        <fullName evidence="1">Uncharacterized protein</fullName>
    </submittedName>
</protein>
<reference evidence="1" key="2">
    <citation type="submission" date="2022-06" db="UniProtKB">
        <authorList>
            <consortium name="EnsemblMetazoa"/>
        </authorList>
    </citation>
    <scope>IDENTIFICATION</scope>
    <source>
        <strain evidence="1">PS312</strain>
    </source>
</reference>
<sequence>MKKMKTSCQNFVRLSVLNVSSALETVVIACYTWNRIEYHDDIDDRIDYHNARKNDGSVQRMSTDPKFNR</sequence>
<gene>
    <name evidence="1" type="primary">WBGene00284654</name>
</gene>
<proteinExistence type="predicted"/>
<dbReference type="EnsemblMetazoa" id="PPA46285.1">
    <property type="protein sequence ID" value="PPA46285.1"/>
    <property type="gene ID" value="WBGene00284654"/>
</dbReference>
<dbReference type="Proteomes" id="UP000005239">
    <property type="component" value="Unassembled WGS sequence"/>
</dbReference>
<reference evidence="2" key="1">
    <citation type="journal article" date="2008" name="Nat. Genet.">
        <title>The Pristionchus pacificus genome provides a unique perspective on nematode lifestyle and parasitism.</title>
        <authorList>
            <person name="Dieterich C."/>
            <person name="Clifton S.W."/>
            <person name="Schuster L.N."/>
            <person name="Chinwalla A."/>
            <person name="Delehaunty K."/>
            <person name="Dinkelacker I."/>
            <person name="Fulton L."/>
            <person name="Fulton R."/>
            <person name="Godfrey J."/>
            <person name="Minx P."/>
            <person name="Mitreva M."/>
            <person name="Roeseler W."/>
            <person name="Tian H."/>
            <person name="Witte H."/>
            <person name="Yang S.P."/>
            <person name="Wilson R.K."/>
            <person name="Sommer R.J."/>
        </authorList>
    </citation>
    <scope>NUCLEOTIDE SEQUENCE [LARGE SCALE GENOMIC DNA]</scope>
    <source>
        <strain evidence="2">PS312</strain>
    </source>
</reference>
<evidence type="ECO:0000313" key="2">
    <source>
        <dbReference type="Proteomes" id="UP000005239"/>
    </source>
</evidence>
<keyword evidence="2" id="KW-1185">Reference proteome</keyword>
<evidence type="ECO:0000313" key="1">
    <source>
        <dbReference type="EnsemblMetazoa" id="PPA46285.1"/>
    </source>
</evidence>
<accession>A0A2A6CGQ9</accession>